<dbReference type="EMBL" id="QGDC01000009">
    <property type="protein sequence ID" value="RCH53836.1"/>
    <property type="molecule type" value="Genomic_DNA"/>
</dbReference>
<dbReference type="Pfam" id="PF14292">
    <property type="entry name" value="SusE"/>
    <property type="match status" value="1"/>
</dbReference>
<dbReference type="Proteomes" id="UP000253209">
    <property type="component" value="Unassembled WGS sequence"/>
</dbReference>
<dbReference type="InterPro" id="IPR025970">
    <property type="entry name" value="SusE"/>
</dbReference>
<gene>
    <name evidence="2" type="ORF">DJ568_14930</name>
</gene>
<protein>
    <recommendedName>
        <fullName evidence="1">SusE outer membrane protein domain-containing protein</fullName>
    </recommendedName>
</protein>
<keyword evidence="3" id="KW-1185">Reference proteome</keyword>
<evidence type="ECO:0000259" key="1">
    <source>
        <dbReference type="Pfam" id="PF14292"/>
    </source>
</evidence>
<reference evidence="2 3" key="1">
    <citation type="submission" date="2018-05" db="EMBL/GenBank/DDBJ databases">
        <title>Mucilaginibacter hurinus sp. nov., isolated from briquette warehouse soil.</title>
        <authorList>
            <person name="Choi L."/>
        </authorList>
    </citation>
    <scope>NUCLEOTIDE SEQUENCE [LARGE SCALE GENOMIC DNA]</scope>
    <source>
        <strain evidence="2 3">ZR32</strain>
    </source>
</reference>
<accession>A0A367GLU7</accession>
<dbReference type="RefSeq" id="WP_114006101.1">
    <property type="nucleotide sequence ID" value="NZ_QGDC01000009.1"/>
</dbReference>
<dbReference type="Gene3D" id="2.60.40.3620">
    <property type="match status" value="1"/>
</dbReference>
<sequence length="374" mass="40799">MKNILLYCSMAILAVLAVTSCKKDTRSLNSNIGSVSTLNLPENGANIDLKDTSVTAVQFTWEPASAEDGGVVLYEIAFAKEGGDFSAPIYKVISDGAGIQPRVTITNKELLKIAAFGGIEALSSGKVKWTVIASKGTNRKASNVSSMIELERPAGFAEIPANLYITGSATEGGEDISKAIQLTQKEAGVFEMYTSLKAGTYWFTDQQTAGGKKYYVDGDQLKEGDNPVTVSGEAKTHRLNLDLNVAEFKSLEVQNMAVFMSAYNTEIGTLTYQGNGTWAIASMPVEFYQFSWGRDERYKFKLYTSAGVEWYGSANQNNVAPAGQPASYFYLLPTNDSQWDYTYKFDPSADLHNVKVEVFMKAGDAYTHKVTVVN</sequence>
<dbReference type="OrthoDB" id="631295at2"/>
<dbReference type="PROSITE" id="PS51257">
    <property type="entry name" value="PROKAR_LIPOPROTEIN"/>
    <property type="match status" value="1"/>
</dbReference>
<evidence type="ECO:0000313" key="3">
    <source>
        <dbReference type="Proteomes" id="UP000253209"/>
    </source>
</evidence>
<dbReference type="AlphaFoldDB" id="A0A367GLU7"/>
<proteinExistence type="predicted"/>
<organism evidence="2 3">
    <name type="scientific">Mucilaginibacter hurinus</name>
    <dbReference type="NCBI Taxonomy" id="2201324"/>
    <lineage>
        <taxon>Bacteria</taxon>
        <taxon>Pseudomonadati</taxon>
        <taxon>Bacteroidota</taxon>
        <taxon>Sphingobacteriia</taxon>
        <taxon>Sphingobacteriales</taxon>
        <taxon>Sphingobacteriaceae</taxon>
        <taxon>Mucilaginibacter</taxon>
    </lineage>
</organism>
<comment type="caution">
    <text evidence="2">The sequence shown here is derived from an EMBL/GenBank/DDBJ whole genome shotgun (WGS) entry which is preliminary data.</text>
</comment>
<feature type="domain" description="SusE outer membrane protein" evidence="1">
    <location>
        <begin position="24"/>
        <end position="131"/>
    </location>
</feature>
<name>A0A367GLU7_9SPHI</name>
<evidence type="ECO:0000313" key="2">
    <source>
        <dbReference type="EMBL" id="RCH53836.1"/>
    </source>
</evidence>